<evidence type="ECO:0000256" key="4">
    <source>
        <dbReference type="ARBA" id="ARBA00022975"/>
    </source>
</evidence>
<dbReference type="Pfam" id="PF00185">
    <property type="entry name" value="OTCace"/>
    <property type="match status" value="1"/>
</dbReference>
<dbReference type="EC" id="2.1.3.2" evidence="7"/>
<accession>A0A7V5HYN9</accession>
<dbReference type="GO" id="GO:0006207">
    <property type="term" value="P:'de novo' pyrimidine nucleobase biosynthetic process"/>
    <property type="evidence" value="ECO:0007669"/>
    <property type="project" value="InterPro"/>
</dbReference>
<dbReference type="Gene3D" id="3.40.50.1370">
    <property type="entry name" value="Aspartate/ornithine carbamoyltransferase"/>
    <property type="match status" value="2"/>
</dbReference>
<dbReference type="GO" id="GO:0004070">
    <property type="term" value="F:aspartate carbamoyltransferase activity"/>
    <property type="evidence" value="ECO:0007669"/>
    <property type="project" value="UniProtKB-UniRule"/>
</dbReference>
<feature type="binding site" evidence="7">
    <location>
        <position position="169"/>
    </location>
    <ligand>
        <name>L-aspartate</name>
        <dbReference type="ChEBI" id="CHEBI:29991"/>
    </ligand>
</feature>
<evidence type="ECO:0000313" key="10">
    <source>
        <dbReference type="EMBL" id="HHF98363.1"/>
    </source>
</evidence>
<dbReference type="PANTHER" id="PTHR45753">
    <property type="entry name" value="ORNITHINE CARBAMOYLTRANSFERASE, MITOCHONDRIAL"/>
    <property type="match status" value="1"/>
</dbReference>
<dbReference type="EMBL" id="DRTT01000079">
    <property type="protein sequence ID" value="HHF98363.1"/>
    <property type="molecule type" value="Genomic_DNA"/>
</dbReference>
<dbReference type="Proteomes" id="UP000886070">
    <property type="component" value="Unassembled WGS sequence"/>
</dbReference>
<feature type="binding site" evidence="7">
    <location>
        <position position="86"/>
    </location>
    <ligand>
        <name>L-aspartate</name>
        <dbReference type="ChEBI" id="CHEBI:29991"/>
    </ligand>
</feature>
<dbReference type="InterPro" id="IPR006131">
    <property type="entry name" value="Asp_carbamoyltransf_Asp/Orn-bd"/>
</dbReference>
<dbReference type="InterPro" id="IPR036901">
    <property type="entry name" value="Asp/Orn_carbamoylTrfase_sf"/>
</dbReference>
<dbReference type="UniPathway" id="UPA00070">
    <property type="reaction ID" value="UER00116"/>
</dbReference>
<evidence type="ECO:0000256" key="3">
    <source>
        <dbReference type="ARBA" id="ARBA00022679"/>
    </source>
</evidence>
<dbReference type="InterPro" id="IPR006130">
    <property type="entry name" value="Asp/Orn_carbamoylTrfase"/>
</dbReference>
<organism evidence="10">
    <name type="scientific">Aerophobetes bacterium</name>
    <dbReference type="NCBI Taxonomy" id="2030807"/>
    <lineage>
        <taxon>Bacteria</taxon>
        <taxon>Candidatus Aerophobota</taxon>
    </lineage>
</organism>
<name>A0A7V5HYN9_UNCAE</name>
<sequence length="305" mass="33891">MRFERKDLLDLRTISSEEIELILDTATSFREVLERPIKKVPTLRGKTIANLFFEPSTRTRLSFELSAKRLNADVINFSSSTSSVLKGESLLDTAKNIIAMKVDALVIRHSSPGVAHFLAKKLPVSIINAGDGAHEHPTQGLLDLYTIREKRGRIKGLNVTIVGDIAHSRVARSDIWGLVKMGANVKVCGPPTLIPKDVDKMGVKLTYFIEDALSGCDVVIVLRIQKERQKEAFLPSLQEYREFFSLSEQKLKLAKPDVLIMHPGPVNRGIELPAEVADSTRSVILDQVTNGLAVRMAVLYLLLTR</sequence>
<feature type="binding site" evidence="7">
    <location>
        <position position="265"/>
    </location>
    <ligand>
        <name>carbamoyl phosphate</name>
        <dbReference type="ChEBI" id="CHEBI:58228"/>
    </ligand>
</feature>
<comment type="similarity">
    <text evidence="2 7">Belongs to the aspartate/ornithine carbamoyltransferase superfamily. ATCase family.</text>
</comment>
<dbReference type="PROSITE" id="PS00097">
    <property type="entry name" value="CARBAMOYLTRANSFERASE"/>
    <property type="match status" value="1"/>
</dbReference>
<feature type="domain" description="Aspartate/ornithine carbamoyltransferase Asp/Orn-binding" evidence="8">
    <location>
        <begin position="155"/>
        <end position="302"/>
    </location>
</feature>
<dbReference type="InterPro" id="IPR002082">
    <property type="entry name" value="Asp_carbamoyltransf"/>
</dbReference>
<protein>
    <recommendedName>
        <fullName evidence="7">Aspartate carbamoyltransferase</fullName>
        <ecNumber evidence="7">2.1.3.2</ecNumber>
    </recommendedName>
    <alternativeName>
        <fullName evidence="7">Aspartate transcarbamylase</fullName>
        <shortName evidence="7">ATCase</shortName>
    </alternativeName>
</protein>
<reference evidence="10" key="1">
    <citation type="journal article" date="2020" name="mSystems">
        <title>Genome- and Community-Level Interaction Insights into Carbon Utilization and Element Cycling Functions of Hydrothermarchaeota in Hydrothermal Sediment.</title>
        <authorList>
            <person name="Zhou Z."/>
            <person name="Liu Y."/>
            <person name="Xu W."/>
            <person name="Pan J."/>
            <person name="Luo Z.H."/>
            <person name="Li M."/>
        </authorList>
    </citation>
    <scope>NUCLEOTIDE SEQUENCE [LARGE SCALE GENOMIC DNA]</scope>
    <source>
        <strain evidence="10">HyVt-92</strain>
    </source>
</reference>
<dbReference type="PRINTS" id="PR00100">
    <property type="entry name" value="AOTCASE"/>
</dbReference>
<dbReference type="FunFam" id="3.40.50.1370:FF:000007">
    <property type="entry name" value="Aspartate carbamoyltransferase"/>
    <property type="match status" value="1"/>
</dbReference>
<dbReference type="PRINTS" id="PR00101">
    <property type="entry name" value="ATCASE"/>
</dbReference>
<feature type="binding site" evidence="7">
    <location>
        <position position="139"/>
    </location>
    <ligand>
        <name>carbamoyl phosphate</name>
        <dbReference type="ChEBI" id="CHEBI:58228"/>
    </ligand>
</feature>
<keyword evidence="4 7" id="KW-0665">Pyrimidine biosynthesis</keyword>
<dbReference type="GO" id="GO:0006520">
    <property type="term" value="P:amino acid metabolic process"/>
    <property type="evidence" value="ECO:0007669"/>
    <property type="project" value="InterPro"/>
</dbReference>
<evidence type="ECO:0000256" key="6">
    <source>
        <dbReference type="ARBA" id="ARBA00048859"/>
    </source>
</evidence>
<evidence type="ECO:0000256" key="5">
    <source>
        <dbReference type="ARBA" id="ARBA00043884"/>
    </source>
</evidence>
<feature type="binding site" evidence="7">
    <location>
        <position position="58"/>
    </location>
    <ligand>
        <name>carbamoyl phosphate</name>
        <dbReference type="ChEBI" id="CHEBI:58228"/>
    </ligand>
</feature>
<feature type="domain" description="Aspartate/ornithine carbamoyltransferase carbamoyl-P binding" evidence="9">
    <location>
        <begin position="6"/>
        <end position="149"/>
    </location>
</feature>
<dbReference type="GO" id="GO:0016597">
    <property type="term" value="F:amino acid binding"/>
    <property type="evidence" value="ECO:0007669"/>
    <property type="project" value="InterPro"/>
</dbReference>
<dbReference type="GO" id="GO:0005829">
    <property type="term" value="C:cytosol"/>
    <property type="evidence" value="ECO:0007669"/>
    <property type="project" value="TreeGrafter"/>
</dbReference>
<dbReference type="HAMAP" id="MF_00001">
    <property type="entry name" value="Asp_carb_tr"/>
    <property type="match status" value="1"/>
</dbReference>
<keyword evidence="3 7" id="KW-0808">Transferase</keyword>
<evidence type="ECO:0000256" key="1">
    <source>
        <dbReference type="ARBA" id="ARBA00004852"/>
    </source>
</evidence>
<comment type="function">
    <text evidence="5 7">Catalyzes the condensation of carbamoyl phosphate and aspartate to form carbamoyl aspartate and inorganic phosphate, the committed step in the de novo pyrimidine nucleotide biosynthesis pathway.</text>
</comment>
<evidence type="ECO:0000259" key="9">
    <source>
        <dbReference type="Pfam" id="PF02729"/>
    </source>
</evidence>
<dbReference type="NCBIfam" id="NF002032">
    <property type="entry name" value="PRK00856.1"/>
    <property type="match status" value="1"/>
</dbReference>
<dbReference type="AlphaFoldDB" id="A0A7V5HYN9"/>
<comment type="catalytic activity">
    <reaction evidence="6 7">
        <text>carbamoyl phosphate + L-aspartate = N-carbamoyl-L-aspartate + phosphate + H(+)</text>
        <dbReference type="Rhea" id="RHEA:20013"/>
        <dbReference type="ChEBI" id="CHEBI:15378"/>
        <dbReference type="ChEBI" id="CHEBI:29991"/>
        <dbReference type="ChEBI" id="CHEBI:32814"/>
        <dbReference type="ChEBI" id="CHEBI:43474"/>
        <dbReference type="ChEBI" id="CHEBI:58228"/>
        <dbReference type="EC" id="2.1.3.2"/>
    </reaction>
</comment>
<proteinExistence type="inferred from homology"/>
<gene>
    <name evidence="7" type="primary">pyrB</name>
    <name evidence="10" type="ORF">ENL39_02625</name>
</gene>
<feature type="binding site" evidence="7">
    <location>
        <position position="136"/>
    </location>
    <ligand>
        <name>carbamoyl phosphate</name>
        <dbReference type="ChEBI" id="CHEBI:58228"/>
    </ligand>
</feature>
<comment type="caution">
    <text evidence="10">The sequence shown here is derived from an EMBL/GenBank/DDBJ whole genome shotgun (WGS) entry which is preliminary data.</text>
</comment>
<comment type="subunit">
    <text evidence="7">Heterododecamer (2C3:3R2) of six catalytic PyrB chains organized as two trimers (C3), and six regulatory PyrI chains organized as three dimers (R2).</text>
</comment>
<evidence type="ECO:0000259" key="8">
    <source>
        <dbReference type="Pfam" id="PF00185"/>
    </source>
</evidence>
<dbReference type="SUPFAM" id="SSF53671">
    <property type="entry name" value="Aspartate/ornithine carbamoyltransferase"/>
    <property type="match status" value="1"/>
</dbReference>
<comment type="pathway">
    <text evidence="1 7">Pyrimidine metabolism; UMP biosynthesis via de novo pathway; (S)-dihydroorotate from bicarbonate: step 2/3.</text>
</comment>
<dbReference type="GO" id="GO:0044205">
    <property type="term" value="P:'de novo' UMP biosynthetic process"/>
    <property type="evidence" value="ECO:0007669"/>
    <property type="project" value="UniProtKB-UniRule"/>
</dbReference>
<dbReference type="Pfam" id="PF02729">
    <property type="entry name" value="OTCace_N"/>
    <property type="match status" value="1"/>
</dbReference>
<dbReference type="InterPro" id="IPR006132">
    <property type="entry name" value="Asp/Orn_carbamoyltranf_P-bd"/>
</dbReference>
<dbReference type="NCBIfam" id="TIGR00670">
    <property type="entry name" value="asp_carb_tr"/>
    <property type="match status" value="1"/>
</dbReference>
<dbReference type="PANTHER" id="PTHR45753:SF6">
    <property type="entry name" value="ASPARTATE CARBAMOYLTRANSFERASE"/>
    <property type="match status" value="1"/>
</dbReference>
<feature type="binding site" evidence="7">
    <location>
        <position position="108"/>
    </location>
    <ligand>
        <name>carbamoyl phosphate</name>
        <dbReference type="ChEBI" id="CHEBI:58228"/>
    </ligand>
</feature>
<feature type="binding site" evidence="7">
    <location>
        <position position="223"/>
    </location>
    <ligand>
        <name>L-aspartate</name>
        <dbReference type="ChEBI" id="CHEBI:29991"/>
    </ligand>
</feature>
<feature type="binding site" evidence="7">
    <location>
        <position position="59"/>
    </location>
    <ligand>
        <name>carbamoyl phosphate</name>
        <dbReference type="ChEBI" id="CHEBI:58228"/>
    </ligand>
</feature>
<evidence type="ECO:0000256" key="2">
    <source>
        <dbReference type="ARBA" id="ARBA00008896"/>
    </source>
</evidence>
<feature type="binding site" evidence="7">
    <location>
        <position position="264"/>
    </location>
    <ligand>
        <name>carbamoyl phosphate</name>
        <dbReference type="ChEBI" id="CHEBI:58228"/>
    </ligand>
</feature>
<evidence type="ECO:0000256" key="7">
    <source>
        <dbReference type="HAMAP-Rule" id="MF_00001"/>
    </source>
</evidence>